<sequence>MFIPKVAHAYRKENVPSVALLQNDCAVDGLKFTVLGNDLYFIEGNEIYYVNWNEGKSEKTLIYESDRPLRHLTSNNHFIAVIEEGSGLVFFDSENKSRMYSFEGIKEHYSFWDKVILYNEDQDVYFVNIDEDMSGYYLTADKPITQLIQDEQMVVVQLEEPHFHNASKLLYHELADVTELVGKEVKFVADFLSSKVVQEEDSKFIRTDAMDALDYGNYGKAWSELQQESIEVLSYYHEDDHHFGCFYEEDEYRIALLDDSFKHITKLEVERVPDWFAVIGQLVVYYDGEVKWTKIAA</sequence>
<dbReference type="RefSeq" id="WP_283732861.1">
    <property type="nucleotide sequence ID" value="NZ_CP125968.1"/>
</dbReference>
<evidence type="ECO:0000313" key="2">
    <source>
        <dbReference type="Proteomes" id="UP001271648"/>
    </source>
</evidence>
<reference evidence="1 2" key="1">
    <citation type="submission" date="2023-06" db="EMBL/GenBank/DDBJ databases">
        <title>Sporosarcina sp. nov., isolated from Korean traditional fermented seafood 'Jeotgal'.</title>
        <authorList>
            <person name="Yang A.I."/>
            <person name="Shin N.-R."/>
        </authorList>
    </citation>
    <scope>NUCLEOTIDE SEQUENCE [LARGE SCALE GENOMIC DNA]</scope>
    <source>
        <strain evidence="1 2">KCTC43456</strain>
    </source>
</reference>
<gene>
    <name evidence="1" type="ORF">QTL97_04425</name>
</gene>
<organism evidence="1 2">
    <name type="scientific">Sporosarcina thermotolerans</name>
    <dbReference type="NCBI Taxonomy" id="633404"/>
    <lineage>
        <taxon>Bacteria</taxon>
        <taxon>Bacillati</taxon>
        <taxon>Bacillota</taxon>
        <taxon>Bacilli</taxon>
        <taxon>Bacillales</taxon>
        <taxon>Caryophanaceae</taxon>
        <taxon>Sporosarcina</taxon>
    </lineage>
</organism>
<comment type="caution">
    <text evidence="1">The sequence shown here is derived from an EMBL/GenBank/DDBJ whole genome shotgun (WGS) entry which is preliminary data.</text>
</comment>
<proteinExistence type="predicted"/>
<accession>A0AAW9A596</accession>
<dbReference type="Proteomes" id="UP001271648">
    <property type="component" value="Unassembled WGS sequence"/>
</dbReference>
<evidence type="ECO:0000313" key="1">
    <source>
        <dbReference type="EMBL" id="MDW0116167.1"/>
    </source>
</evidence>
<keyword evidence="2" id="KW-1185">Reference proteome</keyword>
<name>A0AAW9A596_9BACL</name>
<dbReference type="AlphaFoldDB" id="A0AAW9A596"/>
<dbReference type="EMBL" id="JAUBDJ010000002">
    <property type="protein sequence ID" value="MDW0116167.1"/>
    <property type="molecule type" value="Genomic_DNA"/>
</dbReference>
<protein>
    <submittedName>
        <fullName evidence="1">Uncharacterized protein</fullName>
    </submittedName>
</protein>